<evidence type="ECO:0000313" key="3">
    <source>
        <dbReference type="Proteomes" id="UP000494203"/>
    </source>
</evidence>
<proteinExistence type="predicted"/>
<organism evidence="2 3">
    <name type="scientific">Achromobacter pulmonis</name>
    <dbReference type="NCBI Taxonomy" id="1389932"/>
    <lineage>
        <taxon>Bacteria</taxon>
        <taxon>Pseudomonadati</taxon>
        <taxon>Pseudomonadota</taxon>
        <taxon>Betaproteobacteria</taxon>
        <taxon>Burkholderiales</taxon>
        <taxon>Alcaligenaceae</taxon>
        <taxon>Achromobacter</taxon>
    </lineage>
</organism>
<evidence type="ECO:0000256" key="1">
    <source>
        <dbReference type="SAM" id="SignalP"/>
    </source>
</evidence>
<sequence length="379" mass="39695">MRVKALALCLMAGFAATAAAQDSTETLQQAFKQIPQQALTVPDAMQVFFIDVQAWRGLEPSGPSADGMRRLSMAQWISPLEAIGHGLEQWSTNAKVPFDTLSYFAAFGRPPASITYWGLKDPQAVGQFVDRLKQGDFAAVDAGGVAGVLANGEAHKMDLKKANPRDPWRGMMGKASFVMPLGAALVQAPAPDGMKFLSQPTPSVADSEVVAASLAGLKQAVPADRGRIVQAVVISPVLGLSAVDPAKVLLSPRADADTAKENFQAAAAANARGIPPYFGGLLADVQIDKTPAVVMSLSYADCATARQAVDGIDAAWKESMAGAVQAKFSGRTVEAGKLCAAVVSLVSPTAGNAGNPILAQVMNRYMRREFTVLQIGAGR</sequence>
<evidence type="ECO:0008006" key="4">
    <source>
        <dbReference type="Google" id="ProtNLM"/>
    </source>
</evidence>
<reference evidence="2 3" key="1">
    <citation type="submission" date="2020-04" db="EMBL/GenBank/DDBJ databases">
        <authorList>
            <person name="De Canck E."/>
        </authorList>
    </citation>
    <scope>NUCLEOTIDE SEQUENCE [LARGE SCALE GENOMIC DNA]</scope>
    <source>
        <strain evidence="2 3">LMG 26788</strain>
    </source>
</reference>
<dbReference type="Proteomes" id="UP000494203">
    <property type="component" value="Unassembled WGS sequence"/>
</dbReference>
<protein>
    <recommendedName>
        <fullName evidence="4">DUF3352 domain-containing protein</fullName>
    </recommendedName>
</protein>
<name>A0A6S7BT77_9BURK</name>
<dbReference type="AlphaFoldDB" id="A0A6S7BT77"/>
<evidence type="ECO:0000313" key="2">
    <source>
        <dbReference type="EMBL" id="CAB3817237.1"/>
    </source>
</evidence>
<keyword evidence="1" id="KW-0732">Signal</keyword>
<feature type="chain" id="PRO_5028861717" description="DUF3352 domain-containing protein" evidence="1">
    <location>
        <begin position="21"/>
        <end position="379"/>
    </location>
</feature>
<dbReference type="EMBL" id="CADIKZ010000001">
    <property type="protein sequence ID" value="CAB3817237.1"/>
    <property type="molecule type" value="Genomic_DNA"/>
</dbReference>
<gene>
    <name evidence="2" type="ORF">LMG26788_00079</name>
</gene>
<feature type="signal peptide" evidence="1">
    <location>
        <begin position="1"/>
        <end position="20"/>
    </location>
</feature>
<accession>A0A6S7BT77</accession>
<keyword evidence="3" id="KW-1185">Reference proteome</keyword>